<comment type="caution">
    <text evidence="1">The sequence shown here is derived from an EMBL/GenBank/DDBJ whole genome shotgun (WGS) entry which is preliminary data.</text>
</comment>
<name>A0ABR2AHA9_9ROSI</name>
<gene>
    <name evidence="1" type="ORF">V6N12_041459</name>
</gene>
<evidence type="ECO:0000313" key="2">
    <source>
        <dbReference type="Proteomes" id="UP001472677"/>
    </source>
</evidence>
<keyword evidence="2" id="KW-1185">Reference proteome</keyword>
<dbReference type="EMBL" id="JBBPBM010000710">
    <property type="protein sequence ID" value="KAK8492663.1"/>
    <property type="molecule type" value="Genomic_DNA"/>
</dbReference>
<organism evidence="1 2">
    <name type="scientific">Hibiscus sabdariffa</name>
    <name type="common">roselle</name>
    <dbReference type="NCBI Taxonomy" id="183260"/>
    <lineage>
        <taxon>Eukaryota</taxon>
        <taxon>Viridiplantae</taxon>
        <taxon>Streptophyta</taxon>
        <taxon>Embryophyta</taxon>
        <taxon>Tracheophyta</taxon>
        <taxon>Spermatophyta</taxon>
        <taxon>Magnoliopsida</taxon>
        <taxon>eudicotyledons</taxon>
        <taxon>Gunneridae</taxon>
        <taxon>Pentapetalae</taxon>
        <taxon>rosids</taxon>
        <taxon>malvids</taxon>
        <taxon>Malvales</taxon>
        <taxon>Malvaceae</taxon>
        <taxon>Malvoideae</taxon>
        <taxon>Hibiscus</taxon>
    </lineage>
</organism>
<reference evidence="1 2" key="1">
    <citation type="journal article" date="2024" name="G3 (Bethesda)">
        <title>Genome assembly of Hibiscus sabdariffa L. provides insights into metabolisms of medicinal natural products.</title>
        <authorList>
            <person name="Kim T."/>
        </authorList>
    </citation>
    <scope>NUCLEOTIDE SEQUENCE [LARGE SCALE GENOMIC DNA]</scope>
    <source>
        <strain evidence="1">TK-2024</strain>
        <tissue evidence="1">Old leaves</tissue>
    </source>
</reference>
<proteinExistence type="predicted"/>
<protein>
    <submittedName>
        <fullName evidence="1">Uncharacterized protein</fullName>
    </submittedName>
</protein>
<accession>A0ABR2AHA9</accession>
<sequence length="97" mass="11258">MKQTQLFQYSQNSCVYRMEDLQLQMASCQEIMGQKAGYYNSLPTGVPFFEEGQESFLSDYGCFFLECIIYLLIFSYQKSWEINVLQRSCTICAAATH</sequence>
<evidence type="ECO:0000313" key="1">
    <source>
        <dbReference type="EMBL" id="KAK8492663.1"/>
    </source>
</evidence>
<dbReference type="Proteomes" id="UP001472677">
    <property type="component" value="Unassembled WGS sequence"/>
</dbReference>